<accession>K4F9T3</accession>
<reference evidence="1 2" key="1">
    <citation type="submission" date="2011-10" db="EMBL/GenBank/DDBJ databases">
        <authorList>
            <person name="Burke D."/>
        </authorList>
    </citation>
    <scope>NUCLEOTIDE SEQUENCE [LARGE SCALE GENOMIC DNA]</scope>
    <source>
        <strain evidence="1">VB_CsaP_GAP-52</strain>
    </source>
</reference>
<evidence type="ECO:0000313" key="1">
    <source>
        <dbReference type="EMBL" id="AFC22060.1"/>
    </source>
</evidence>
<dbReference type="Proteomes" id="UP000000456">
    <property type="component" value="Segment"/>
</dbReference>
<proteinExistence type="predicted"/>
<keyword evidence="2" id="KW-1185">Reference proteome</keyword>
<sequence>MYPRYFIMDSLMEIAGVMFQYDSDLDIIFVTDEMEIL</sequence>
<gene>
    <name evidence="1" type="ORF">GAP52_066</name>
</gene>
<name>K4F9T3_9CAUD</name>
<dbReference type="EMBL" id="JN882286">
    <property type="protein sequence ID" value="AFC22060.1"/>
    <property type="molecule type" value="Genomic_DNA"/>
</dbReference>
<protein>
    <submittedName>
        <fullName evidence="1">Uncharacterized protein</fullName>
    </submittedName>
</protein>
<organism evidence="1 2">
    <name type="scientific">Cronobacter phage vB_CsaP_GAP52</name>
    <dbReference type="NCBI Taxonomy" id="1141137"/>
    <lineage>
        <taxon>Viruses</taxon>
        <taxon>Duplodnaviria</taxon>
        <taxon>Heunggongvirae</taxon>
        <taxon>Uroviricota</taxon>
        <taxon>Caudoviricetes</taxon>
        <taxon>Grimontviridae</taxon>
        <taxon>Crifsvirus</taxon>
        <taxon>Crifsvirus GAP52</taxon>
    </lineage>
</organism>
<dbReference type="GeneID" id="13994381"/>
<dbReference type="KEGG" id="vg:13994381"/>
<dbReference type="RefSeq" id="YP_006987716.1">
    <property type="nucleotide sequence ID" value="NC_019402.1"/>
</dbReference>
<evidence type="ECO:0000313" key="2">
    <source>
        <dbReference type="Proteomes" id="UP000000456"/>
    </source>
</evidence>